<keyword evidence="5 10" id="KW-0862">Zinc</keyword>
<dbReference type="GO" id="GO:0003723">
    <property type="term" value="F:RNA binding"/>
    <property type="evidence" value="ECO:0007669"/>
    <property type="project" value="TreeGrafter"/>
</dbReference>
<dbReference type="SMART" id="SM00973">
    <property type="entry name" value="Sec63"/>
    <property type="match status" value="1"/>
</dbReference>
<feature type="compositionally biased region" description="Polar residues" evidence="11">
    <location>
        <begin position="2234"/>
        <end position="2249"/>
    </location>
</feature>
<dbReference type="CDD" id="cd23068">
    <property type="entry name" value="PDZ_ZASP52-like"/>
    <property type="match status" value="1"/>
</dbReference>
<keyword evidence="6" id="KW-0653">Protein transport</keyword>
<sequence length="2627" mass="292553">MGGQKFEYDESGSTFFYFVLSFLALILVPATFYYWPRKRKEDPVKQAERCQCPNCIKKQQIIEQSQPYKSLKNLFIKLAIISGWVLLGFLAYKVSQFDYEMSNFDPYDILGLPPGATQAEIKRSYRKQSLILHPDKETGDEKAFMRLTKAYQALTDEEARRNWEKYGNPDGPGAMSFGIALPSWIVEKENSVWVLGLYALVFMIALPTAVGTWWYRSIRYSGEQVLLDTTQMYFYFCHKTPSMPLKRALMILAASCEFDRRHNSEIIERITDNEEVPALLRELPNLGEKNKEQPLCRPYSIKARALLHAHLSRMRLPPDTLECDRRYVVSRCPDLIVEMVNCVNQLIALAYARRIPRLPTIETIENCMKLSPMIVQALWEYKSPLLQLPYITEDHLKYFTNRKKHIKSLLQLAQLSGEDRRQILRFLNDKQYEDVVKVLGNMPYIHFQVNTEVIDDENSTVVTAGAIVTVTVSLRRTNMKELFGDTTLKEKETIKENEEGGGGENGEKVENDKNEKNDKKDTFKRPVWMKQAKKQTKKSKKTATNKQQLVKPAPVNTVVTSPVTNDTKKTKEPKKKDDDGEESDFGSSDESGSHSSGSEDESRDKSSAAEDDDQWERFQKRILKRERLEGRSKSSHPVHCPYFPQEKQEYWWCYICDRKSRTLLTAPAHVTALTEAHELQLRFTAPRWPGLYTLACCLRSDSYIGMDQQQDMKLDVKEAAAVPADHPQWELSDSDTDNNDQGDNESEFTTDDDVEDDPSSNMAQLITVRLNKSDQQPLGFRLQGGKDFGTPLIVQKVNGGSAAERAGLQAGDALIRVNNTDVYNLRHQEAQDAIRASGGALELTVQRGGSTWRPSVTPTGSLPRPGSRPLGAAPAPVTNTSLKATPQPSRNFGSGHNSVAKPFGYMNGNDSMKSVVNKQYNSPVNMYSDKSIAETLSAQTEVLAGGVLGVNFKKNEKTYDAEKSAVFKVLQEEQNDPEPVEASVTNASPAPVSGLRHVTAPVTKPDAPLNTGGLPPGQNICEDCERLITGVFVRIKDKNLHVECFKCSTCGSSLKNQGYYNINGKLYCDIHAKLVARQNPPAPNLEPVTVPPGSRIPTNTYSTPLPPLATNNYTNGSSSMFSPSSNISSSGPKPFGSSLGSTYSPSLSPRSAPMSPARPAAAPAPPTAPAPAPFAPKGPGSIFKAQNVKSIVWPPPSNPPDDGMSDADQKVMHMDPMEERRKCDEIMKNENSKSEIVNHIQKCSEVVSTEQTAVYSSDVQFSTAMISAATTTSSQSASMVESKHSGIIKETTSSVHSLIEHASVQNQSISVYESQINPKDLVQLSLNNPTENIMNNKDITNAFEESTKSEAFIKTHSIKATTTKEGKVDANVEFNVLENKNKCKSDVNVIKNLQQSTVKPPDTIPFIKNPIEQKLQLGSNEERITKNNASSTTTEAFVTAPEPVYSLSSPPQGSNLLPVINKSEKSNTIVFPDETTAIQSQTKALKKLEAKTKCDSPSKSMEKVFNEPAKKRVPSQVSTVSSEKRGSLRDALTIAPERPYSPLSFSNIPKYFTSTSLDKYKFSDISPQTESKTPLESSISNEPNQCLIQQKGKNVQSLSEPSAFKPVVKQVFPALKPEETMSAFASASVTSQPNFERNINEELSQTASEHCAVTSTSRIHSFTSASQNNFEQQDKNETNSERILPQRGITPEFFNAPGTSTLNNTETNQTILPEQIHNQSEQKESMTFQPVLDETVIRGSPVHSRSATPSLINKPAPIIPHYQMNLVTVEHLAPKSQVYEPSSTEVSPASTPKLRSRSPAIGNSSNVKAHAPRIKEPTSQTTLSKKIEINNMQNIGSPYTIQNNLKQPSFIKEPTGINLEYQKENYYKDCFEENSMLKFTDQNYGQTQMQSQNAAKYGSTTVQKMDKKYEEYEQMHSAKVIEIKKGGSISSDSFQQIESNIQPSNISNKVFPQPVISLRATHESLSSNITNENVTTANRNTEIYKPIPSISGANQDPACDPTPSTGSSVGAASRGKAFGVSSAPKRGRGVLNKAVLPGSRIPLCASCNGNISVFCFLTANETQNYGSPVKTEFKSQAEERLIRKMAKMALNGYEIGIQRKIKPGDHIQSMANKIQDTVVTKHPLNSDSISSENNSHENTLRRPLKKNTDEIYKATDSNYNNTKNIPSSTLSINVDNGYPPIPPPIPNTPVPTLEIPSTSILNSINMQTPIKPLDYSLKNSENNLLTLNFLQSLNNTEKSPNGSGYSSSDDMNKEKSEISISNGNTLRKKTSFEKPLFPDGINTNQDVHKSEIKAENNYSNTLSKRKIFERNEESIKSDETFRNGFKSNNGLSELNQSNFLRKSPTDTSKTTVKNNDEYTKKIPHNFCDNTMYALKSPKSDNNTTNILENDNDDKQNNDTEFKLDNTETETVVRRREKKKFKNDDGRRDSHIVARPLSTMTSVDVAEGQYPVCHICDKAITRGPFITALGRIWCPEHFICVNATCRRQLQDIGFVEENGQLYCEFCFEQYIAPACDKCHAKIKGDCLNAIGKHFHPECFNCVYCGKLFGNNPFFLEDGLPYCEADWNELFTTKCFACGFPVEAGDRWVEALNNNYHSQCFNCTVCKKNLEGQSFFARGGRPYCRIHAR</sequence>
<dbReference type="SMART" id="SM00132">
    <property type="entry name" value="LIM"/>
    <property type="match status" value="4"/>
</dbReference>
<evidence type="ECO:0000256" key="4">
    <source>
        <dbReference type="ARBA" id="ARBA00022723"/>
    </source>
</evidence>
<feature type="region of interest" description="Disordered" evidence="11">
    <location>
        <begin position="2258"/>
        <end position="2284"/>
    </location>
</feature>
<evidence type="ECO:0000256" key="9">
    <source>
        <dbReference type="ARBA" id="ARBA00023136"/>
    </source>
</evidence>
<dbReference type="CDD" id="cd08368">
    <property type="entry name" value="LIM"/>
    <property type="match status" value="1"/>
</dbReference>
<feature type="transmembrane region" description="Helical" evidence="12">
    <location>
        <begin position="74"/>
        <end position="92"/>
    </location>
</feature>
<evidence type="ECO:0000256" key="11">
    <source>
        <dbReference type="SAM" id="MobiDB-lite"/>
    </source>
</evidence>
<feature type="compositionally biased region" description="Basic and acidic residues" evidence="11">
    <location>
        <begin position="2392"/>
        <end position="2408"/>
    </location>
</feature>
<dbReference type="GO" id="GO:0046872">
    <property type="term" value="F:metal ion binding"/>
    <property type="evidence" value="ECO:0007669"/>
    <property type="project" value="UniProtKB-KW"/>
</dbReference>
<evidence type="ECO:0000256" key="12">
    <source>
        <dbReference type="SAM" id="Phobius"/>
    </source>
</evidence>
<keyword evidence="2" id="KW-0813">Transport</keyword>
<dbReference type="GO" id="GO:0008320">
    <property type="term" value="F:protein transmembrane transporter activity"/>
    <property type="evidence" value="ECO:0007669"/>
    <property type="project" value="TreeGrafter"/>
</dbReference>
<dbReference type="OrthoDB" id="5911912at2759"/>
<protein>
    <submittedName>
        <fullName evidence="16">(apollo) hypothetical protein</fullName>
    </submittedName>
</protein>
<keyword evidence="9 12" id="KW-0472">Membrane</keyword>
<dbReference type="InterPro" id="IPR004179">
    <property type="entry name" value="Sec63-dom"/>
</dbReference>
<evidence type="ECO:0000256" key="1">
    <source>
        <dbReference type="ARBA" id="ARBA00004141"/>
    </source>
</evidence>
<evidence type="ECO:0000256" key="5">
    <source>
        <dbReference type="ARBA" id="ARBA00022833"/>
    </source>
</evidence>
<organism evidence="16 17">
    <name type="scientific">Parnassius apollo</name>
    <name type="common">Apollo butterfly</name>
    <name type="synonym">Papilio apollo</name>
    <dbReference type="NCBI Taxonomy" id="110799"/>
    <lineage>
        <taxon>Eukaryota</taxon>
        <taxon>Metazoa</taxon>
        <taxon>Ecdysozoa</taxon>
        <taxon>Arthropoda</taxon>
        <taxon>Hexapoda</taxon>
        <taxon>Insecta</taxon>
        <taxon>Pterygota</taxon>
        <taxon>Neoptera</taxon>
        <taxon>Endopterygota</taxon>
        <taxon>Lepidoptera</taxon>
        <taxon>Glossata</taxon>
        <taxon>Ditrysia</taxon>
        <taxon>Papilionoidea</taxon>
        <taxon>Papilionidae</taxon>
        <taxon>Parnassiinae</taxon>
        <taxon>Parnassini</taxon>
        <taxon>Parnassius</taxon>
        <taxon>Parnassius</taxon>
    </lineage>
</organism>
<feature type="domain" description="LIM zinc-binding" evidence="13">
    <location>
        <begin position="1019"/>
        <end position="1078"/>
    </location>
</feature>
<dbReference type="PROSITE" id="PS50023">
    <property type="entry name" value="LIM_DOMAIN_2"/>
    <property type="match status" value="3"/>
</dbReference>
<feature type="region of interest" description="Disordered" evidence="11">
    <location>
        <begin position="845"/>
        <end position="874"/>
    </location>
</feature>
<accession>A0A8S3XKC3</accession>
<evidence type="ECO:0000256" key="7">
    <source>
        <dbReference type="ARBA" id="ARBA00022989"/>
    </source>
</evidence>
<feature type="compositionally biased region" description="Acidic residues" evidence="11">
    <location>
        <begin position="732"/>
        <end position="758"/>
    </location>
</feature>
<dbReference type="SMART" id="SM00228">
    <property type="entry name" value="PDZ"/>
    <property type="match status" value="1"/>
</dbReference>
<dbReference type="CDD" id="cd09455">
    <property type="entry name" value="LIM1_Enigma_like_1"/>
    <property type="match status" value="1"/>
</dbReference>
<comment type="subcellular location">
    <subcellularLocation>
        <location evidence="1">Membrane</location>
        <topology evidence="1">Multi-pass membrane protein</topology>
    </subcellularLocation>
</comment>
<feature type="compositionally biased region" description="Polar residues" evidence="11">
    <location>
        <begin position="2325"/>
        <end position="2353"/>
    </location>
</feature>
<proteinExistence type="predicted"/>
<feature type="region of interest" description="Disordered" evidence="11">
    <location>
        <begin position="490"/>
        <end position="616"/>
    </location>
</feature>
<dbReference type="GO" id="GO:0006614">
    <property type="term" value="P:SRP-dependent cotranslational protein targeting to membrane"/>
    <property type="evidence" value="ECO:0007669"/>
    <property type="project" value="TreeGrafter"/>
</dbReference>
<dbReference type="CDD" id="cd09461">
    <property type="entry name" value="LIM3_Enigma_like_1"/>
    <property type="match status" value="1"/>
</dbReference>
<reference evidence="16" key="1">
    <citation type="submission" date="2021-04" db="EMBL/GenBank/DDBJ databases">
        <authorList>
            <person name="Tunstrom K."/>
        </authorList>
    </citation>
    <scope>NUCLEOTIDE SEQUENCE</scope>
</reference>
<feature type="region of interest" description="Disordered" evidence="11">
    <location>
        <begin position="1080"/>
        <end position="1181"/>
    </location>
</feature>
<feature type="compositionally biased region" description="Basic and acidic residues" evidence="11">
    <location>
        <begin position="1498"/>
        <end position="1510"/>
    </location>
</feature>
<feature type="region of interest" description="Disordered" evidence="11">
    <location>
        <begin position="1778"/>
        <end position="1820"/>
    </location>
</feature>
<dbReference type="Pfam" id="PF00412">
    <property type="entry name" value="LIM"/>
    <property type="match status" value="4"/>
</dbReference>
<feature type="domain" description="J" evidence="14">
    <location>
        <begin position="105"/>
        <end position="167"/>
    </location>
</feature>
<dbReference type="InterPro" id="IPR031847">
    <property type="entry name" value="PDLI1-4/Zasp-like_mid"/>
</dbReference>
<feature type="region of interest" description="Disordered" evidence="11">
    <location>
        <begin position="1498"/>
        <end position="1524"/>
    </location>
</feature>
<dbReference type="CDD" id="cd09360">
    <property type="entry name" value="LIM_ALP_like"/>
    <property type="match status" value="1"/>
</dbReference>
<dbReference type="InterPro" id="IPR006643">
    <property type="entry name" value="Zasp-like_motif"/>
</dbReference>
<dbReference type="Proteomes" id="UP000691718">
    <property type="component" value="Unassembled WGS sequence"/>
</dbReference>
<dbReference type="CDD" id="cd06257">
    <property type="entry name" value="DnaJ"/>
    <property type="match status" value="1"/>
</dbReference>
<feature type="region of interest" description="Disordered" evidence="11">
    <location>
        <begin position="2374"/>
        <end position="2408"/>
    </location>
</feature>
<evidence type="ECO:0000256" key="8">
    <source>
        <dbReference type="ARBA" id="ARBA00023038"/>
    </source>
</evidence>
<dbReference type="PROSITE" id="PS00478">
    <property type="entry name" value="LIM_DOMAIN_1"/>
    <property type="match status" value="1"/>
</dbReference>
<feature type="region of interest" description="Disordered" evidence="11">
    <location>
        <begin position="1992"/>
        <end position="2013"/>
    </location>
</feature>
<feature type="domain" description="LIM zinc-binding" evidence="13">
    <location>
        <begin position="2512"/>
        <end position="2571"/>
    </location>
</feature>
<dbReference type="Pfam" id="PF00595">
    <property type="entry name" value="PDZ"/>
    <property type="match status" value="1"/>
</dbReference>
<feature type="compositionally biased region" description="Low complexity" evidence="11">
    <location>
        <begin position="1117"/>
        <end position="1161"/>
    </location>
</feature>
<evidence type="ECO:0000259" key="13">
    <source>
        <dbReference type="PROSITE" id="PS50023"/>
    </source>
</evidence>
<feature type="compositionally biased region" description="Polar residues" evidence="11">
    <location>
        <begin position="847"/>
        <end position="860"/>
    </location>
</feature>
<evidence type="ECO:0000256" key="10">
    <source>
        <dbReference type="PROSITE-ProRule" id="PRU00125"/>
    </source>
</evidence>
<feature type="compositionally biased region" description="Basic residues" evidence="11">
    <location>
        <begin position="531"/>
        <end position="543"/>
    </location>
</feature>
<feature type="compositionally biased region" description="Basic and acidic residues" evidence="11">
    <location>
        <begin position="566"/>
        <end position="578"/>
    </location>
</feature>
<feature type="transmembrane region" description="Helical" evidence="12">
    <location>
        <begin position="15"/>
        <end position="35"/>
    </location>
</feature>
<dbReference type="FunFam" id="1.10.3380.10:FF:000011">
    <property type="entry name" value="Translocation protein SEC63"/>
    <property type="match status" value="1"/>
</dbReference>
<feature type="region of interest" description="Disordered" evidence="11">
    <location>
        <begin position="2234"/>
        <end position="2253"/>
    </location>
</feature>
<keyword evidence="17" id="KW-1185">Reference proteome</keyword>
<dbReference type="FunFam" id="2.10.110.10:FF:000073">
    <property type="entry name" value="Uncharacterized protein, isoform Z"/>
    <property type="match status" value="1"/>
</dbReference>
<dbReference type="FunFam" id="2.10.110.10:FF:000060">
    <property type="entry name" value="Uncharacterized protein, isoform Z"/>
    <property type="match status" value="1"/>
</dbReference>
<dbReference type="EMBL" id="CAJQZP010001188">
    <property type="protein sequence ID" value="CAG5027362.1"/>
    <property type="molecule type" value="Genomic_DNA"/>
</dbReference>
<feature type="transmembrane region" description="Helical" evidence="12">
    <location>
        <begin position="192"/>
        <end position="215"/>
    </location>
</feature>
<evidence type="ECO:0000259" key="14">
    <source>
        <dbReference type="PROSITE" id="PS50076"/>
    </source>
</evidence>
<feature type="domain" description="PDZ" evidence="15">
    <location>
        <begin position="767"/>
        <end position="849"/>
    </location>
</feature>
<gene>
    <name evidence="16" type="ORF">PAPOLLO_LOCUS18809</name>
</gene>
<dbReference type="PANTHER" id="PTHR24075">
    <property type="entry name" value="SEC63 DOMAIN-CONTAINING"/>
    <property type="match status" value="1"/>
</dbReference>
<keyword evidence="7 12" id="KW-1133">Transmembrane helix</keyword>
<dbReference type="PANTHER" id="PTHR24075:SF0">
    <property type="entry name" value="TRANSLOCATION PROTEIN SEC63 HOMOLOG"/>
    <property type="match status" value="1"/>
</dbReference>
<comment type="caution">
    <text evidence="16">The sequence shown here is derived from an EMBL/GenBank/DDBJ whole genome shotgun (WGS) entry which is preliminary data.</text>
</comment>
<dbReference type="PROSITE" id="PS50076">
    <property type="entry name" value="DNAJ_2"/>
    <property type="match status" value="1"/>
</dbReference>
<evidence type="ECO:0000259" key="15">
    <source>
        <dbReference type="PROSITE" id="PS50106"/>
    </source>
</evidence>
<feature type="region of interest" description="Disordered" evidence="11">
    <location>
        <begin position="2320"/>
        <end position="2356"/>
    </location>
</feature>
<keyword evidence="4 10" id="KW-0479">Metal-binding</keyword>
<feature type="compositionally biased region" description="Polar residues" evidence="11">
    <location>
        <begin position="1096"/>
        <end position="1116"/>
    </location>
</feature>
<dbReference type="PROSITE" id="PS50106">
    <property type="entry name" value="PDZ"/>
    <property type="match status" value="1"/>
</dbReference>
<feature type="compositionally biased region" description="Basic and acidic residues" evidence="11">
    <location>
        <begin position="505"/>
        <end position="524"/>
    </location>
</feature>
<feature type="domain" description="LIM zinc-binding" evidence="13">
    <location>
        <begin position="2572"/>
        <end position="2627"/>
    </location>
</feature>
<evidence type="ECO:0000256" key="6">
    <source>
        <dbReference type="ARBA" id="ARBA00022927"/>
    </source>
</evidence>
<feature type="compositionally biased region" description="Polar residues" evidence="11">
    <location>
        <begin position="1779"/>
        <end position="1790"/>
    </location>
</feature>
<evidence type="ECO:0000256" key="3">
    <source>
        <dbReference type="ARBA" id="ARBA00022692"/>
    </source>
</evidence>
<dbReference type="InterPro" id="IPR001623">
    <property type="entry name" value="DnaJ_domain"/>
</dbReference>
<feature type="compositionally biased region" description="Low complexity" evidence="11">
    <location>
        <begin position="585"/>
        <end position="596"/>
    </location>
</feature>
<feature type="compositionally biased region" description="Polar residues" evidence="11">
    <location>
        <begin position="2379"/>
        <end position="2388"/>
    </location>
</feature>
<feature type="region of interest" description="Disordered" evidence="11">
    <location>
        <begin position="724"/>
        <end position="759"/>
    </location>
</feature>
<feature type="compositionally biased region" description="Pro residues" evidence="11">
    <location>
        <begin position="1162"/>
        <end position="1176"/>
    </location>
</feature>
<feature type="region of interest" description="Disordered" evidence="11">
    <location>
        <begin position="1663"/>
        <end position="1705"/>
    </location>
</feature>
<dbReference type="Pfam" id="PF02889">
    <property type="entry name" value="Sec63"/>
    <property type="match status" value="1"/>
</dbReference>
<dbReference type="SMART" id="SM00735">
    <property type="entry name" value="ZM"/>
    <property type="match status" value="1"/>
</dbReference>
<keyword evidence="8 10" id="KW-0440">LIM domain</keyword>
<dbReference type="InterPro" id="IPR001781">
    <property type="entry name" value="Znf_LIM"/>
</dbReference>
<keyword evidence="3 12" id="KW-0812">Transmembrane</keyword>
<dbReference type="FunFam" id="2.10.110.10:FF:000020">
    <property type="entry name" value="PDZ and LIM domain protein 5"/>
    <property type="match status" value="1"/>
</dbReference>
<evidence type="ECO:0000313" key="17">
    <source>
        <dbReference type="Proteomes" id="UP000691718"/>
    </source>
</evidence>
<evidence type="ECO:0000256" key="2">
    <source>
        <dbReference type="ARBA" id="ARBA00022448"/>
    </source>
</evidence>
<dbReference type="SMART" id="SM00271">
    <property type="entry name" value="DnaJ"/>
    <property type="match status" value="1"/>
</dbReference>
<evidence type="ECO:0000313" key="16">
    <source>
        <dbReference type="EMBL" id="CAG5027362.1"/>
    </source>
</evidence>
<feature type="compositionally biased region" description="Low complexity" evidence="11">
    <location>
        <begin position="544"/>
        <end position="565"/>
    </location>
</feature>
<dbReference type="GO" id="GO:0031207">
    <property type="term" value="C:Sec62/Sec63 complex"/>
    <property type="evidence" value="ECO:0007669"/>
    <property type="project" value="TreeGrafter"/>
</dbReference>
<dbReference type="InterPro" id="IPR001478">
    <property type="entry name" value="PDZ"/>
</dbReference>
<dbReference type="FunFam" id="2.30.42.10:FF:000055">
    <property type="entry name" value="PDZ and LIM domain protein 3"/>
    <property type="match status" value="1"/>
</dbReference>
<name>A0A8S3XKC3_PARAO</name>
<dbReference type="Pfam" id="PF00226">
    <property type="entry name" value="DnaJ"/>
    <property type="match status" value="1"/>
</dbReference>
<dbReference type="GO" id="GO:0006620">
    <property type="term" value="P:post-translational protein targeting to endoplasmic reticulum membrane"/>
    <property type="evidence" value="ECO:0007669"/>
    <property type="project" value="TreeGrafter"/>
</dbReference>
<dbReference type="FunFam" id="1.10.287.110:FF:000063">
    <property type="entry name" value="Translocation protein SEC63"/>
    <property type="match status" value="1"/>
</dbReference>
<dbReference type="Pfam" id="PF15936">
    <property type="entry name" value="DUF4749"/>
    <property type="match status" value="1"/>
</dbReference>
<dbReference type="FunFam" id="2.10.110.10:FF:000069">
    <property type="entry name" value="Uncharacterized protein, isoform Z"/>
    <property type="match status" value="1"/>
</dbReference>